<feature type="signal peptide" evidence="1">
    <location>
        <begin position="1"/>
        <end position="24"/>
    </location>
</feature>
<keyword evidence="1" id="KW-0732">Signal</keyword>
<gene>
    <name evidence="2" type="ORF">SEMRO_446_G144760.1</name>
</gene>
<organism evidence="2 3">
    <name type="scientific">Seminavis robusta</name>
    <dbReference type="NCBI Taxonomy" id="568900"/>
    <lineage>
        <taxon>Eukaryota</taxon>
        <taxon>Sar</taxon>
        <taxon>Stramenopiles</taxon>
        <taxon>Ochrophyta</taxon>
        <taxon>Bacillariophyta</taxon>
        <taxon>Bacillariophyceae</taxon>
        <taxon>Bacillariophycidae</taxon>
        <taxon>Naviculales</taxon>
        <taxon>Naviculaceae</taxon>
        <taxon>Seminavis</taxon>
    </lineage>
</organism>
<name>A0A9N8E0S3_9STRA</name>
<keyword evidence="3" id="KW-1185">Reference proteome</keyword>
<dbReference type="Proteomes" id="UP001153069">
    <property type="component" value="Unassembled WGS sequence"/>
</dbReference>
<accession>A0A9N8E0S3</accession>
<dbReference type="AlphaFoldDB" id="A0A9N8E0S3"/>
<evidence type="ECO:0000313" key="2">
    <source>
        <dbReference type="EMBL" id="CAB9510659.1"/>
    </source>
</evidence>
<protein>
    <submittedName>
        <fullName evidence="2">Uncharacterized protein</fullName>
    </submittedName>
</protein>
<reference evidence="2" key="1">
    <citation type="submission" date="2020-06" db="EMBL/GenBank/DDBJ databases">
        <authorList>
            <consortium name="Plant Systems Biology data submission"/>
        </authorList>
    </citation>
    <scope>NUCLEOTIDE SEQUENCE</scope>
    <source>
        <strain evidence="2">D6</strain>
    </source>
</reference>
<evidence type="ECO:0000313" key="3">
    <source>
        <dbReference type="Proteomes" id="UP001153069"/>
    </source>
</evidence>
<evidence type="ECO:0000256" key="1">
    <source>
        <dbReference type="SAM" id="SignalP"/>
    </source>
</evidence>
<dbReference type="EMBL" id="CAICTM010000445">
    <property type="protein sequence ID" value="CAB9510659.1"/>
    <property type="molecule type" value="Genomic_DNA"/>
</dbReference>
<sequence length="256" mass="27694">MKLSITTATTIALGVALSLSSANAFFDAPSSEELLAAYPALETTEREGNPLILCPFLRMLERSGRLDEVEQESGEQIIENRDLKRAANDFGCDTTTACGPVIDTVSAGQCLTEEFSLSNLNPFKPSVVDLERLWEAPPVSHECGFTFENGLGENGVSATRLESTLAKLLDRADDNDHLVYQDILDTKNEICAEEGVIISAPGLIEAQLIFAYLGGVERGYVEYDDVAGFLAIDSKMPQTKAARPISAPYLLLVNAN</sequence>
<proteinExistence type="predicted"/>
<feature type="chain" id="PRO_5040313437" evidence="1">
    <location>
        <begin position="25"/>
        <end position="256"/>
    </location>
</feature>
<comment type="caution">
    <text evidence="2">The sequence shown here is derived from an EMBL/GenBank/DDBJ whole genome shotgun (WGS) entry which is preliminary data.</text>
</comment>